<protein>
    <recommendedName>
        <fullName evidence="2">RNA polymerase sigma-70 ECF-like HTH domain-containing protein</fullName>
    </recommendedName>
</protein>
<dbReference type="Pfam" id="PF07638">
    <property type="entry name" value="Sigma70_ECF"/>
    <property type="match status" value="1"/>
</dbReference>
<dbReference type="Proteomes" id="UP000253562">
    <property type="component" value="Unassembled WGS sequence"/>
</dbReference>
<feature type="compositionally biased region" description="Low complexity" evidence="1">
    <location>
        <begin position="8"/>
        <end position="19"/>
    </location>
</feature>
<name>A0A368KUN7_9BACT</name>
<dbReference type="RefSeq" id="WP_114367206.1">
    <property type="nucleotide sequence ID" value="NZ_QPEX01000010.1"/>
</dbReference>
<dbReference type="EMBL" id="QPEX01000010">
    <property type="protein sequence ID" value="RCS54140.1"/>
    <property type="molecule type" value="Genomic_DNA"/>
</dbReference>
<proteinExistence type="predicted"/>
<sequence>MCEKLFDTTPLSSTTSTTPAEMKSVEAHFNDWLQQRQLKQQESARLIWGRYIRRLRVKARAFFISESMGGRDRDNVAFRAANAMFDASEKQELDPNDKTSDLWKIVLFRAAINIQQKDQAGALSLSVAEILGEAPSARLCIHFAEALEQTIRLRLDDQLRNVLFLRLEGCGNSEIAQRIGKQEAEVEPQLTEIRQRLVAAKESNV</sequence>
<evidence type="ECO:0000256" key="1">
    <source>
        <dbReference type="SAM" id="MobiDB-lite"/>
    </source>
</evidence>
<evidence type="ECO:0000259" key="2">
    <source>
        <dbReference type="Pfam" id="PF07638"/>
    </source>
</evidence>
<organism evidence="3 4">
    <name type="scientific">Bremerella cremea</name>
    <dbReference type="NCBI Taxonomy" id="1031537"/>
    <lineage>
        <taxon>Bacteria</taxon>
        <taxon>Pseudomonadati</taxon>
        <taxon>Planctomycetota</taxon>
        <taxon>Planctomycetia</taxon>
        <taxon>Pirellulales</taxon>
        <taxon>Pirellulaceae</taxon>
        <taxon>Bremerella</taxon>
    </lineage>
</organism>
<dbReference type="InterPro" id="IPR053812">
    <property type="entry name" value="HTH_Sigma70_ECF-like"/>
</dbReference>
<accession>A0A368KUN7</accession>
<dbReference type="OrthoDB" id="290484at2"/>
<evidence type="ECO:0000313" key="3">
    <source>
        <dbReference type="EMBL" id="RCS54140.1"/>
    </source>
</evidence>
<gene>
    <name evidence="3" type="ORF">DTL42_03040</name>
</gene>
<feature type="region of interest" description="Disordered" evidence="1">
    <location>
        <begin position="1"/>
        <end position="20"/>
    </location>
</feature>
<evidence type="ECO:0000313" key="4">
    <source>
        <dbReference type="Proteomes" id="UP000253562"/>
    </source>
</evidence>
<dbReference type="AlphaFoldDB" id="A0A368KUN7"/>
<reference evidence="3 4" key="1">
    <citation type="submission" date="2018-07" db="EMBL/GenBank/DDBJ databases">
        <title>Comparative genomes isolates from brazilian mangrove.</title>
        <authorList>
            <person name="De Araujo J.E."/>
            <person name="Taketani R.G."/>
            <person name="Silva M.C.P."/>
            <person name="Lourenco M.V."/>
            <person name="Oliveira V.M."/>
            <person name="Andreote F.D."/>
        </authorList>
    </citation>
    <scope>NUCLEOTIDE SEQUENCE [LARGE SCALE GENOMIC DNA]</scope>
    <source>
        <strain evidence="3 4">HEX PRIS-MGV</strain>
    </source>
</reference>
<comment type="caution">
    <text evidence="3">The sequence shown here is derived from an EMBL/GenBank/DDBJ whole genome shotgun (WGS) entry which is preliminary data.</text>
</comment>
<feature type="domain" description="RNA polymerase sigma-70 ECF-like HTH" evidence="2">
    <location>
        <begin position="28"/>
        <end position="199"/>
    </location>
</feature>